<evidence type="ECO:0000256" key="2">
    <source>
        <dbReference type="ARBA" id="ARBA00022475"/>
    </source>
</evidence>
<gene>
    <name evidence="9" type="ORF">Bhyg_08275</name>
</gene>
<evidence type="ECO:0000256" key="8">
    <source>
        <dbReference type="SAM" id="Phobius"/>
    </source>
</evidence>
<evidence type="ECO:0000256" key="5">
    <source>
        <dbReference type="ARBA" id="ARBA00023136"/>
    </source>
</evidence>
<keyword evidence="6" id="KW-0675">Receptor</keyword>
<dbReference type="InterPro" id="IPR052192">
    <property type="entry name" value="Insect_Ionotropic_Sensory_Rcpt"/>
</dbReference>
<reference evidence="9" key="1">
    <citation type="submission" date="2022-07" db="EMBL/GenBank/DDBJ databases">
        <authorList>
            <person name="Trinca V."/>
            <person name="Uliana J.V.C."/>
            <person name="Torres T.T."/>
            <person name="Ward R.J."/>
            <person name="Monesi N."/>
        </authorList>
    </citation>
    <scope>NUCLEOTIDE SEQUENCE</scope>
    <source>
        <strain evidence="9">HSMRA1968</strain>
        <tissue evidence="9">Whole embryos</tissue>
    </source>
</reference>
<keyword evidence="4 8" id="KW-1133">Transmembrane helix</keyword>
<dbReference type="Proteomes" id="UP001151699">
    <property type="component" value="Chromosome B"/>
</dbReference>
<evidence type="ECO:0000256" key="7">
    <source>
        <dbReference type="ARBA" id="ARBA00023180"/>
    </source>
</evidence>
<dbReference type="OrthoDB" id="6736165at2759"/>
<comment type="subcellular location">
    <subcellularLocation>
        <location evidence="1">Cell membrane</location>
        <topology evidence="1">Multi-pass membrane protein</topology>
    </subcellularLocation>
</comment>
<keyword evidence="3 8" id="KW-0812">Transmembrane</keyword>
<keyword evidence="7" id="KW-0325">Glycoprotein</keyword>
<dbReference type="EMBL" id="WJQU01000002">
    <property type="protein sequence ID" value="KAJ6643315.1"/>
    <property type="molecule type" value="Genomic_DNA"/>
</dbReference>
<keyword evidence="5 8" id="KW-0472">Membrane</keyword>
<feature type="non-terminal residue" evidence="9">
    <location>
        <position position="1"/>
    </location>
</feature>
<feature type="transmembrane region" description="Helical" evidence="8">
    <location>
        <begin position="416"/>
        <end position="439"/>
    </location>
</feature>
<dbReference type="Gene3D" id="3.40.190.10">
    <property type="entry name" value="Periplasmic binding protein-like II"/>
    <property type="match status" value="1"/>
</dbReference>
<dbReference type="PANTHER" id="PTHR42643">
    <property type="entry name" value="IONOTROPIC RECEPTOR 20A-RELATED"/>
    <property type="match status" value="1"/>
</dbReference>
<feature type="non-terminal residue" evidence="9">
    <location>
        <position position="441"/>
    </location>
</feature>
<organism evidence="9 10">
    <name type="scientific">Pseudolycoriella hygida</name>
    <dbReference type="NCBI Taxonomy" id="35572"/>
    <lineage>
        <taxon>Eukaryota</taxon>
        <taxon>Metazoa</taxon>
        <taxon>Ecdysozoa</taxon>
        <taxon>Arthropoda</taxon>
        <taxon>Hexapoda</taxon>
        <taxon>Insecta</taxon>
        <taxon>Pterygota</taxon>
        <taxon>Neoptera</taxon>
        <taxon>Endopterygota</taxon>
        <taxon>Diptera</taxon>
        <taxon>Nematocera</taxon>
        <taxon>Sciaroidea</taxon>
        <taxon>Sciaridae</taxon>
        <taxon>Pseudolycoriella</taxon>
    </lineage>
</organism>
<comment type="caution">
    <text evidence="9">The sequence shown here is derived from an EMBL/GenBank/DDBJ whole genome shotgun (WGS) entry which is preliminary data.</text>
</comment>
<keyword evidence="10" id="KW-1185">Reference proteome</keyword>
<proteinExistence type="predicted"/>
<sequence>FGYAYELDATTNAVKLRDFLTLNITRGHKRQSNLFHPFMNQRDNRKEFRLSFYNCSPFIIYVDEENFSFSGIEYQLVKEVTKDWKIKYILRDASKTGISPWITMFDDLRDRTADIAMCSMWMSVFDDKYDVSGYYNHECNTLLTPKPKRLSEMTAIYKTLSAEVWLTFGLLFSAAGLFVWSSAMVGIVDRSAYVSLSRTFLEIINIATLHGVNILHQQQSSVKILLMSWIFVCSLFGICYTTVYTSRLSKPGYTKVIDTVEDFIEKDMFWGSYHSYADVKASLNASSNPAYQELNHRIIVFRNNDEAETALASGKFGVYAGISNEKYFVTYDWNEQLNLLSSFRLMRKSCIFDYYTVFALQKFSPYTELFSHYALQFQEHGITQFWFSVVYRDKTWLSKFFENYPKENNEPMALRFVAISGILLVLFVGHIFSTIVFIWEM</sequence>
<feature type="transmembrane region" description="Helical" evidence="8">
    <location>
        <begin position="164"/>
        <end position="188"/>
    </location>
</feature>
<feature type="transmembrane region" description="Helical" evidence="8">
    <location>
        <begin position="224"/>
        <end position="245"/>
    </location>
</feature>
<keyword evidence="2" id="KW-1003">Cell membrane</keyword>
<dbReference type="GO" id="GO:0005886">
    <property type="term" value="C:plasma membrane"/>
    <property type="evidence" value="ECO:0007669"/>
    <property type="project" value="UniProtKB-SubCell"/>
</dbReference>
<evidence type="ECO:0000256" key="1">
    <source>
        <dbReference type="ARBA" id="ARBA00004651"/>
    </source>
</evidence>
<evidence type="ECO:0000313" key="9">
    <source>
        <dbReference type="EMBL" id="KAJ6643315.1"/>
    </source>
</evidence>
<protein>
    <submittedName>
        <fullName evidence="9">Uncharacterized protein</fullName>
    </submittedName>
</protein>
<name>A0A9Q0S4N0_9DIPT</name>
<dbReference type="PANTHER" id="PTHR42643:SF24">
    <property type="entry name" value="IONOTROPIC RECEPTOR 60A"/>
    <property type="match status" value="1"/>
</dbReference>
<evidence type="ECO:0000313" key="10">
    <source>
        <dbReference type="Proteomes" id="UP001151699"/>
    </source>
</evidence>
<evidence type="ECO:0000256" key="6">
    <source>
        <dbReference type="ARBA" id="ARBA00023170"/>
    </source>
</evidence>
<dbReference type="SUPFAM" id="SSF53850">
    <property type="entry name" value="Periplasmic binding protein-like II"/>
    <property type="match status" value="1"/>
</dbReference>
<dbReference type="AlphaFoldDB" id="A0A9Q0S4N0"/>
<accession>A0A9Q0S4N0</accession>
<evidence type="ECO:0000256" key="4">
    <source>
        <dbReference type="ARBA" id="ARBA00022989"/>
    </source>
</evidence>
<evidence type="ECO:0000256" key="3">
    <source>
        <dbReference type="ARBA" id="ARBA00022692"/>
    </source>
</evidence>